<dbReference type="GO" id="GO:0008270">
    <property type="term" value="F:zinc ion binding"/>
    <property type="evidence" value="ECO:0007669"/>
    <property type="project" value="UniProtKB-KW"/>
</dbReference>
<organism evidence="6 7">
    <name type="scientific">Handroanthus impetiginosus</name>
    <dbReference type="NCBI Taxonomy" id="429701"/>
    <lineage>
        <taxon>Eukaryota</taxon>
        <taxon>Viridiplantae</taxon>
        <taxon>Streptophyta</taxon>
        <taxon>Embryophyta</taxon>
        <taxon>Tracheophyta</taxon>
        <taxon>Spermatophyta</taxon>
        <taxon>Magnoliopsida</taxon>
        <taxon>eudicotyledons</taxon>
        <taxon>Gunneridae</taxon>
        <taxon>Pentapetalae</taxon>
        <taxon>asterids</taxon>
        <taxon>lamiids</taxon>
        <taxon>Lamiales</taxon>
        <taxon>Bignoniaceae</taxon>
        <taxon>Crescentiina</taxon>
        <taxon>Tabebuia alliance</taxon>
        <taxon>Handroanthus</taxon>
    </lineage>
</organism>
<dbReference type="STRING" id="429701.A0A2G9I852"/>
<keyword evidence="2 4" id="KW-0863">Zinc-finger</keyword>
<dbReference type="Proteomes" id="UP000231279">
    <property type="component" value="Unassembled WGS sequence"/>
</dbReference>
<dbReference type="PROSITE" id="PS50089">
    <property type="entry name" value="ZF_RING_2"/>
    <property type="match status" value="1"/>
</dbReference>
<feature type="domain" description="RING-type" evidence="5">
    <location>
        <begin position="65"/>
        <end position="107"/>
    </location>
</feature>
<dbReference type="CDD" id="cd16448">
    <property type="entry name" value="RING-H2"/>
    <property type="match status" value="1"/>
</dbReference>
<dbReference type="Pfam" id="PF13639">
    <property type="entry name" value="zf-RING_2"/>
    <property type="match status" value="1"/>
</dbReference>
<dbReference type="AlphaFoldDB" id="A0A2G9I852"/>
<dbReference type="PANTHER" id="PTHR45969:SF55">
    <property type="entry name" value="OS07G0686300 PROTEIN"/>
    <property type="match status" value="1"/>
</dbReference>
<keyword evidence="3" id="KW-0862">Zinc</keyword>
<name>A0A2G9I852_9LAMI</name>
<evidence type="ECO:0000256" key="1">
    <source>
        <dbReference type="ARBA" id="ARBA00022723"/>
    </source>
</evidence>
<accession>A0A2G9I852</accession>
<dbReference type="InterPro" id="IPR001841">
    <property type="entry name" value="Znf_RING"/>
</dbReference>
<evidence type="ECO:0000313" key="7">
    <source>
        <dbReference type="Proteomes" id="UP000231279"/>
    </source>
</evidence>
<dbReference type="PANTHER" id="PTHR45969">
    <property type="entry name" value="RING ZINC FINGER PROTEIN-RELATED"/>
    <property type="match status" value="1"/>
</dbReference>
<keyword evidence="7" id="KW-1185">Reference proteome</keyword>
<dbReference type="GO" id="GO:0016567">
    <property type="term" value="P:protein ubiquitination"/>
    <property type="evidence" value="ECO:0007669"/>
    <property type="project" value="TreeGrafter"/>
</dbReference>
<evidence type="ECO:0000259" key="5">
    <source>
        <dbReference type="PROSITE" id="PS50089"/>
    </source>
</evidence>
<proteinExistence type="predicted"/>
<dbReference type="GO" id="GO:0061630">
    <property type="term" value="F:ubiquitin protein ligase activity"/>
    <property type="evidence" value="ECO:0007669"/>
    <property type="project" value="TreeGrafter"/>
</dbReference>
<dbReference type="Gene3D" id="3.30.40.10">
    <property type="entry name" value="Zinc/RING finger domain, C3HC4 (zinc finger)"/>
    <property type="match status" value="1"/>
</dbReference>
<evidence type="ECO:0000256" key="2">
    <source>
        <dbReference type="ARBA" id="ARBA00022771"/>
    </source>
</evidence>
<dbReference type="InterPro" id="IPR013083">
    <property type="entry name" value="Znf_RING/FYVE/PHD"/>
</dbReference>
<dbReference type="EMBL" id="NKXS01000164">
    <property type="protein sequence ID" value="PIN25926.1"/>
    <property type="molecule type" value="Genomic_DNA"/>
</dbReference>
<sequence>MLQIVPKSIVVDYVVMIILQLKWAWDYLIYQSFFQHSGIGLPEYADKATVYLYEKDSESEELEECSVCLCKVDEGDEVTELRCNHLFHIACLDRWLGYGNMTCPLCRINLRLTPCAAELHQELIIIDYGAAARSSERCQWWLR</sequence>
<dbReference type="OrthoDB" id="9984778at2759"/>
<gene>
    <name evidence="6" type="ORF">CDL12_01340</name>
</gene>
<comment type="caution">
    <text evidence="6">The sequence shown here is derived from an EMBL/GenBank/DDBJ whole genome shotgun (WGS) entry which is preliminary data.</text>
</comment>
<dbReference type="SUPFAM" id="SSF57850">
    <property type="entry name" value="RING/U-box"/>
    <property type="match status" value="1"/>
</dbReference>
<evidence type="ECO:0000313" key="6">
    <source>
        <dbReference type="EMBL" id="PIN25926.1"/>
    </source>
</evidence>
<keyword evidence="1" id="KW-0479">Metal-binding</keyword>
<dbReference type="SMART" id="SM00184">
    <property type="entry name" value="RING"/>
    <property type="match status" value="1"/>
</dbReference>
<reference evidence="7" key="1">
    <citation type="journal article" date="2018" name="Gigascience">
        <title>Genome assembly of the Pink Ipe (Handroanthus impetiginosus, Bignoniaceae), a highly valued, ecologically keystone Neotropical timber forest tree.</title>
        <authorList>
            <person name="Silva-Junior O.B."/>
            <person name="Grattapaglia D."/>
            <person name="Novaes E."/>
            <person name="Collevatti R.G."/>
        </authorList>
    </citation>
    <scope>NUCLEOTIDE SEQUENCE [LARGE SCALE GENOMIC DNA]</scope>
    <source>
        <strain evidence="7">cv. UFG-1</strain>
    </source>
</reference>
<evidence type="ECO:0000256" key="4">
    <source>
        <dbReference type="PROSITE-ProRule" id="PRU00175"/>
    </source>
</evidence>
<protein>
    <recommendedName>
        <fullName evidence="5">RING-type domain-containing protein</fullName>
    </recommendedName>
</protein>
<evidence type="ECO:0000256" key="3">
    <source>
        <dbReference type="ARBA" id="ARBA00022833"/>
    </source>
</evidence>